<evidence type="ECO:0000256" key="4">
    <source>
        <dbReference type="PIRSR" id="PIRSR008716-1"/>
    </source>
</evidence>
<evidence type="ECO:0000256" key="1">
    <source>
        <dbReference type="ARBA" id="ARBA00008451"/>
    </source>
</evidence>
<evidence type="ECO:0000313" key="6">
    <source>
        <dbReference type="EMBL" id="CAE0433712.1"/>
    </source>
</evidence>
<dbReference type="Gene3D" id="3.10.110.10">
    <property type="entry name" value="Ubiquitin Conjugating Enzyme"/>
    <property type="match status" value="1"/>
</dbReference>
<evidence type="ECO:0000256" key="5">
    <source>
        <dbReference type="SAM" id="MobiDB-lite"/>
    </source>
</evidence>
<dbReference type="GO" id="GO:1990592">
    <property type="term" value="P:protein K69-linked ufmylation"/>
    <property type="evidence" value="ECO:0007669"/>
    <property type="project" value="TreeGrafter"/>
</dbReference>
<organism evidence="6">
    <name type="scientific">Aplanochytrium stocchinoi</name>
    <dbReference type="NCBI Taxonomy" id="215587"/>
    <lineage>
        <taxon>Eukaryota</taxon>
        <taxon>Sar</taxon>
        <taxon>Stramenopiles</taxon>
        <taxon>Bigyra</taxon>
        <taxon>Labyrinthulomycetes</taxon>
        <taxon>Thraustochytrida</taxon>
        <taxon>Thraustochytriidae</taxon>
        <taxon>Aplanochytrium</taxon>
    </lineage>
</organism>
<dbReference type="InterPro" id="IPR016135">
    <property type="entry name" value="UBQ-conjugating_enzyme/RWD"/>
</dbReference>
<dbReference type="GO" id="GO:0061657">
    <property type="term" value="F:UFM1 conjugating enzyme activity"/>
    <property type="evidence" value="ECO:0007669"/>
    <property type="project" value="InterPro"/>
</dbReference>
<feature type="region of interest" description="Disordered" evidence="5">
    <location>
        <begin position="1"/>
        <end position="53"/>
    </location>
</feature>
<proteinExistence type="inferred from homology"/>
<dbReference type="InterPro" id="IPR014806">
    <property type="entry name" value="Ufc1"/>
</dbReference>
<evidence type="ECO:0000256" key="3">
    <source>
        <dbReference type="ARBA" id="ARBA00022786"/>
    </source>
</evidence>
<gene>
    <name evidence="6" type="ORF">ASTO00021_LOCUS4032</name>
    <name evidence="7" type="ORF">ASTO00021_LOCUS4034</name>
</gene>
<dbReference type="AlphaFoldDB" id="A0A6S8BIX8"/>
<protein>
    <recommendedName>
        <fullName evidence="2">Ubiquitin-fold modifier-conjugating enzyme 1</fullName>
    </recommendedName>
</protein>
<dbReference type="PANTHER" id="PTHR12921">
    <property type="entry name" value="UBIQUITIN-FOLD MODIFIER-CONJUGATING ENZYME 1"/>
    <property type="match status" value="1"/>
</dbReference>
<evidence type="ECO:0000256" key="2">
    <source>
        <dbReference type="ARBA" id="ARBA00013306"/>
    </source>
</evidence>
<dbReference type="PANTHER" id="PTHR12921:SF0">
    <property type="entry name" value="UBIQUITIN-FOLD MODIFIER-CONJUGATING ENZYME 1"/>
    <property type="match status" value="1"/>
</dbReference>
<dbReference type="CDD" id="cd11686">
    <property type="entry name" value="UBCc_UFC1"/>
    <property type="match status" value="1"/>
</dbReference>
<sequence>MASNTEAGKETGEAGSEAGKTTSTGTGGFDENTKKTVQKIPLLKTRAGPRDGEKWNERLKEEYQALIQYVKINKENDNDWFRIKSNKTGTRWEGKCWYYHENLKYEFDLCFDMPVTYPATAPEIRIPELDGKTVKMYHGGKICLTVHFNPLWSKNVPRFGVAHALALGLGPWLAAEVPDLVSRGVVVAT</sequence>
<comment type="similarity">
    <text evidence="1">Belongs to the ubiquitin-conjugating enzyme family. UFC1 subfamily.</text>
</comment>
<keyword evidence="3" id="KW-0833">Ubl conjugation pathway</keyword>
<dbReference type="EMBL" id="HBIN01005579">
    <property type="protein sequence ID" value="CAE0433712.1"/>
    <property type="molecule type" value="Transcribed_RNA"/>
</dbReference>
<dbReference type="GO" id="GO:0005737">
    <property type="term" value="C:cytoplasm"/>
    <property type="evidence" value="ECO:0007669"/>
    <property type="project" value="TreeGrafter"/>
</dbReference>
<dbReference type="SUPFAM" id="SSF54495">
    <property type="entry name" value="UBC-like"/>
    <property type="match status" value="1"/>
</dbReference>
<feature type="active site" description="Glycyl thioester intermediate" evidence="4">
    <location>
        <position position="143"/>
    </location>
</feature>
<dbReference type="EMBL" id="HBIN01005581">
    <property type="protein sequence ID" value="CAE0433715.1"/>
    <property type="molecule type" value="Transcribed_RNA"/>
</dbReference>
<reference evidence="6" key="1">
    <citation type="submission" date="2021-01" db="EMBL/GenBank/DDBJ databases">
        <authorList>
            <person name="Corre E."/>
            <person name="Pelletier E."/>
            <person name="Niang G."/>
            <person name="Scheremetjew M."/>
            <person name="Finn R."/>
            <person name="Kale V."/>
            <person name="Holt S."/>
            <person name="Cochrane G."/>
            <person name="Meng A."/>
            <person name="Brown T."/>
            <person name="Cohen L."/>
        </authorList>
    </citation>
    <scope>NUCLEOTIDE SEQUENCE</scope>
    <source>
        <strain evidence="6">GSBS06</strain>
    </source>
</reference>
<name>A0A6S8BIX8_9STRA</name>
<accession>A0A6S8BIX8</accession>
<dbReference type="PIRSF" id="PIRSF008716">
    <property type="entry name" value="DUF1782"/>
    <property type="match status" value="1"/>
</dbReference>
<evidence type="ECO:0000313" key="7">
    <source>
        <dbReference type="EMBL" id="CAE0433715.1"/>
    </source>
</evidence>
<dbReference type="Pfam" id="PF08694">
    <property type="entry name" value="UFC1"/>
    <property type="match status" value="1"/>
</dbReference>